<keyword evidence="3" id="KW-1003">Cell membrane</keyword>
<accession>A0A1J0R796</accession>
<dbReference type="InterPro" id="IPR025932">
    <property type="entry name" value="Trypano_VSG_B_N_dom"/>
</dbReference>
<dbReference type="EMBL" id="KX699711">
    <property type="protein sequence ID" value="APD73667.1"/>
    <property type="molecule type" value="Genomic_DNA"/>
</dbReference>
<keyword evidence="6" id="KW-0472">Membrane</keyword>
<evidence type="ECO:0000259" key="10">
    <source>
        <dbReference type="Pfam" id="PF13206"/>
    </source>
</evidence>
<evidence type="ECO:0000256" key="8">
    <source>
        <dbReference type="ARBA" id="ARBA00023288"/>
    </source>
</evidence>
<feature type="chain" id="PRO_5013357473" evidence="9">
    <location>
        <begin position="20"/>
        <end position="336"/>
    </location>
</feature>
<evidence type="ECO:0000256" key="1">
    <source>
        <dbReference type="ARBA" id="ARBA00002523"/>
    </source>
</evidence>
<dbReference type="VEuPathDB" id="TriTrypDB:Tb11.v5.0145"/>
<evidence type="ECO:0000256" key="7">
    <source>
        <dbReference type="ARBA" id="ARBA00023180"/>
    </source>
</evidence>
<organism evidence="11">
    <name type="scientific">Trypanosoma brucei</name>
    <dbReference type="NCBI Taxonomy" id="5691"/>
    <lineage>
        <taxon>Eukaryota</taxon>
        <taxon>Discoba</taxon>
        <taxon>Euglenozoa</taxon>
        <taxon>Kinetoplastea</taxon>
        <taxon>Metakinetoplastina</taxon>
        <taxon>Trypanosomatida</taxon>
        <taxon>Trypanosomatidae</taxon>
        <taxon>Trypanosoma</taxon>
    </lineage>
</organism>
<comment type="subcellular location">
    <subcellularLocation>
        <location evidence="2">Cell membrane</location>
        <topology evidence="2">Lipid-anchor</topology>
        <topology evidence="2">GPI-anchor</topology>
    </subcellularLocation>
</comment>
<evidence type="ECO:0000256" key="6">
    <source>
        <dbReference type="ARBA" id="ARBA00023136"/>
    </source>
</evidence>
<feature type="signal peptide" evidence="9">
    <location>
        <begin position="1"/>
        <end position="19"/>
    </location>
</feature>
<dbReference type="GO" id="GO:0098552">
    <property type="term" value="C:side of membrane"/>
    <property type="evidence" value="ECO:0007669"/>
    <property type="project" value="UniProtKB-KW"/>
</dbReference>
<evidence type="ECO:0000256" key="4">
    <source>
        <dbReference type="ARBA" id="ARBA00022622"/>
    </source>
</evidence>
<dbReference type="GO" id="GO:0005886">
    <property type="term" value="C:plasma membrane"/>
    <property type="evidence" value="ECO:0007669"/>
    <property type="project" value="UniProtKB-SubCell"/>
</dbReference>
<feature type="domain" description="Trypanosome variant surface glycoprotein B-type N-terminal" evidence="10">
    <location>
        <begin position="11"/>
        <end position="333"/>
    </location>
</feature>
<evidence type="ECO:0000313" key="11">
    <source>
        <dbReference type="EMBL" id="APD73667.1"/>
    </source>
</evidence>
<comment type="function">
    <text evidence="1">VSG forms a coat on the surface of the parasite. The trypanosome evades the immune response of the host by expressing a series of antigenically distinct VSGs from an estimated 1000 VSG genes.</text>
</comment>
<keyword evidence="4" id="KW-0336">GPI-anchor</keyword>
<dbReference type="Pfam" id="PF13206">
    <property type="entry name" value="VSG_B"/>
    <property type="match status" value="1"/>
</dbReference>
<keyword evidence="7" id="KW-0325">Glycoprotein</keyword>
<evidence type="ECO:0000256" key="5">
    <source>
        <dbReference type="ARBA" id="ARBA00022729"/>
    </source>
</evidence>
<dbReference type="AlphaFoldDB" id="A0A1J0R796"/>
<name>A0A1J0R796_9TRYP</name>
<dbReference type="VEuPathDB" id="TriTrypDB:Tb427_000550900"/>
<evidence type="ECO:0000256" key="3">
    <source>
        <dbReference type="ARBA" id="ARBA00022475"/>
    </source>
</evidence>
<evidence type="ECO:0000256" key="2">
    <source>
        <dbReference type="ARBA" id="ARBA00004609"/>
    </source>
</evidence>
<sequence length="336" mass="36240">MFLPCIALVAMLARRFFDAANITTAENKIIHGAVCEFVGMLDRPVDVQNMPLRNDKDYNFLQAVNFSLAPEEWQKKFYTDAERKAVQPSAEAAKVNNQGGDKWWPSWKKAAETVKAENKAGDKIKQAVEELKTRRQKDIAQAEISALTEEAKEALDQYPTGEQLDKELTEQAAQATITAAVLGTHDAKITSVTDEQAFGAAITGTARDAVCKAQTTKPNANTAAAILACICAPDATTPVTGGACTPGLKSTHTWTSTGGNLGNTKLAAFLNSCKPKTTSKVTATKISTAIKNLRQHILADTSNGYLVAFWKTGCTGSSASWMFVTFTNLAADERKQ</sequence>
<keyword evidence="8" id="KW-0449">Lipoprotein</keyword>
<proteinExistence type="predicted"/>
<protein>
    <submittedName>
        <fullName evidence="11">Variant surface glycoprotein 1125.1469</fullName>
    </submittedName>
</protein>
<evidence type="ECO:0000256" key="9">
    <source>
        <dbReference type="SAM" id="SignalP"/>
    </source>
</evidence>
<reference evidence="11" key="1">
    <citation type="submission" date="2016-08" db="EMBL/GenBank/DDBJ databases">
        <title>VSG repertoire of Trypanosoma brucei EATRO 1125.</title>
        <authorList>
            <person name="Cross G.A."/>
        </authorList>
    </citation>
    <scope>NUCLEOTIDE SEQUENCE</scope>
    <source>
        <strain evidence="11">EATRO 1125</strain>
    </source>
</reference>
<keyword evidence="5 9" id="KW-0732">Signal</keyword>